<proteinExistence type="predicted"/>
<evidence type="ECO:0000259" key="3">
    <source>
        <dbReference type="Pfam" id="PF06985"/>
    </source>
</evidence>
<dbReference type="SUPFAM" id="SSF52540">
    <property type="entry name" value="P-loop containing nucleoside triphosphate hydrolases"/>
    <property type="match status" value="1"/>
</dbReference>
<dbReference type="SUPFAM" id="SSF48452">
    <property type="entry name" value="TPR-like"/>
    <property type="match status" value="2"/>
</dbReference>
<dbReference type="Proteomes" id="UP000258309">
    <property type="component" value="Unassembled WGS sequence"/>
</dbReference>
<dbReference type="Pfam" id="PF06985">
    <property type="entry name" value="HET"/>
    <property type="match status" value="1"/>
</dbReference>
<dbReference type="Pfam" id="PF00931">
    <property type="entry name" value="NB-ARC"/>
    <property type="match status" value="1"/>
</dbReference>
<dbReference type="Pfam" id="PF13374">
    <property type="entry name" value="TPR_10"/>
    <property type="match status" value="1"/>
</dbReference>
<feature type="domain" description="Heterokaryon incompatibility" evidence="3">
    <location>
        <begin position="26"/>
        <end position="113"/>
    </location>
</feature>
<dbReference type="InterPro" id="IPR027417">
    <property type="entry name" value="P-loop_NTPase"/>
</dbReference>
<keyword evidence="5" id="KW-1185">Reference proteome</keyword>
<sequence length="926" mass="105850">MRLLKYNNASEITLTENLFGDDIPKYAILSHTWGTEEVSFKELMAGTGKNKAGYHKIQFCGTQADRDGLKYFWVDTCCIDKSDSTEVQEAINSMFRWYRDGAKCYVYLSDVSISDTYNQSSQLPWESAFRKSRWFTRGWTLQELIAPAVVEFFSMEGDILGNKQSLERHIQDITGIPAKALRGSPLSDFTVLERMTWFGLRKTTRPEDEAYSLLGIQREEFSVTLSLSDVSETTHFVAREKELAEIHEKLRGDGSRHTVVLHGLGGMGKTQLAIAYAKKHKDDYSAIFWLNTRDENSLKQSFAKVAKLILREHSKARWLSGVDMEDFDAVVDAIKAWLSLPNNTRWLIIYDNYDNAKLPGVIDSTTIDICKFLPESYQGSVIITTRLSRVNMGHLIRIEKLENIHDSLEILSNSSKRKGLKNDPNAVQLARKLDGFPLALATAGAYLAQVAISVSHYLHLYKASWFKLQKASPPLASYEDRTLYSTWQLSFDHIKKRNQLSAKLLQFWAYFSNEDIWFELFQHSDQEDPEWIRELSQDEFSFHETVQVLNDHGLIEMNTSSQERNESAGYSIHGCVHSWSIHVLNPEWDCDLAKLALKFVALHVQGQNSVNWWLMQRRLLQHATRCINSMQDGNIKDDGLEWALHNLGELFADQGKLYEAEKMHQRALQGRERTLGTNHNLTLNTVNSLGLIYADQGKLDEAEKMYRRALQGRERTLGPDHASTLNTVSNLGRLYTMQGKLDEAEKMHQRALQGKEKVLDCDHILTLGTINDLGLLYAGQGKLDEAKNMYQRALYGFERTLGPDHTSTLDTINNLGLLYADQDKLDEAETMYQRALQGYEKTLTLENVTNYRPALNTVWNLGNLFAAQERIEEAREMYSRAYSGFENLLGTSSDQCQSLTHSIACLDQTFSESSLPRNNKKRRFQK</sequence>
<protein>
    <submittedName>
        <fullName evidence="4">Uncharacterized protein</fullName>
    </submittedName>
</protein>
<organism evidence="4 5">
    <name type="scientific">Scytalidium lignicola</name>
    <name type="common">Hyphomycete</name>
    <dbReference type="NCBI Taxonomy" id="5539"/>
    <lineage>
        <taxon>Eukaryota</taxon>
        <taxon>Fungi</taxon>
        <taxon>Dikarya</taxon>
        <taxon>Ascomycota</taxon>
        <taxon>Pezizomycotina</taxon>
        <taxon>Leotiomycetes</taxon>
        <taxon>Leotiomycetes incertae sedis</taxon>
        <taxon>Scytalidium</taxon>
    </lineage>
</organism>
<feature type="repeat" description="TPR" evidence="1">
    <location>
        <begin position="809"/>
        <end position="842"/>
    </location>
</feature>
<dbReference type="Gene3D" id="1.25.40.10">
    <property type="entry name" value="Tetratricopeptide repeat domain"/>
    <property type="match status" value="2"/>
</dbReference>
<dbReference type="PROSITE" id="PS50005">
    <property type="entry name" value="TPR"/>
    <property type="match status" value="3"/>
</dbReference>
<dbReference type="AlphaFoldDB" id="A0A3E2HBL4"/>
<evidence type="ECO:0000313" key="5">
    <source>
        <dbReference type="Proteomes" id="UP000258309"/>
    </source>
</evidence>
<gene>
    <name evidence="4" type="ORF">B7463_g5540</name>
</gene>
<dbReference type="SMART" id="SM00028">
    <property type="entry name" value="TPR"/>
    <property type="match status" value="6"/>
</dbReference>
<dbReference type="Pfam" id="PF13424">
    <property type="entry name" value="TPR_12"/>
    <property type="match status" value="2"/>
</dbReference>
<dbReference type="OrthoDB" id="674604at2759"/>
<dbReference type="InterPro" id="IPR002182">
    <property type="entry name" value="NB-ARC"/>
</dbReference>
<dbReference type="EMBL" id="NCSJ02000091">
    <property type="protein sequence ID" value="RFU30805.1"/>
    <property type="molecule type" value="Genomic_DNA"/>
</dbReference>
<name>A0A3E2HBL4_SCYLI</name>
<feature type="domain" description="NB-ARC" evidence="2">
    <location>
        <begin position="240"/>
        <end position="415"/>
    </location>
</feature>
<feature type="non-terminal residue" evidence="4">
    <location>
        <position position="1"/>
    </location>
</feature>
<accession>A0A3E2HBL4</accession>
<dbReference type="GO" id="GO:0043531">
    <property type="term" value="F:ADP binding"/>
    <property type="evidence" value="ECO:0007669"/>
    <property type="project" value="InterPro"/>
</dbReference>
<keyword evidence="1" id="KW-0802">TPR repeat</keyword>
<evidence type="ECO:0000313" key="4">
    <source>
        <dbReference type="EMBL" id="RFU30805.1"/>
    </source>
</evidence>
<dbReference type="InterPro" id="IPR010730">
    <property type="entry name" value="HET"/>
</dbReference>
<dbReference type="STRING" id="5539.A0A3E2HBL4"/>
<dbReference type="Gene3D" id="3.40.50.300">
    <property type="entry name" value="P-loop containing nucleotide triphosphate hydrolases"/>
    <property type="match status" value="1"/>
</dbReference>
<dbReference type="PANTHER" id="PTHR10622:SF11">
    <property type="entry name" value="HET-DOMAIN-CONTAINING PROTEIN"/>
    <property type="match status" value="1"/>
</dbReference>
<comment type="caution">
    <text evidence="4">The sequence shown here is derived from an EMBL/GenBank/DDBJ whole genome shotgun (WGS) entry which is preliminary data.</text>
</comment>
<feature type="repeat" description="TPR" evidence="1">
    <location>
        <begin position="683"/>
        <end position="716"/>
    </location>
</feature>
<dbReference type="OMA" id="HATRCIN"/>
<dbReference type="PANTHER" id="PTHR10622">
    <property type="entry name" value="HET DOMAIN-CONTAINING PROTEIN"/>
    <property type="match status" value="1"/>
</dbReference>
<dbReference type="InterPro" id="IPR011990">
    <property type="entry name" value="TPR-like_helical_dom_sf"/>
</dbReference>
<feature type="repeat" description="TPR" evidence="1">
    <location>
        <begin position="725"/>
        <end position="758"/>
    </location>
</feature>
<evidence type="ECO:0000256" key="1">
    <source>
        <dbReference type="PROSITE-ProRule" id="PRU00339"/>
    </source>
</evidence>
<reference evidence="4 5" key="1">
    <citation type="submission" date="2018-05" db="EMBL/GenBank/DDBJ databases">
        <title>Draft genome sequence of Scytalidium lignicola DSM 105466, a ubiquitous saprotrophic fungus.</title>
        <authorList>
            <person name="Buettner E."/>
            <person name="Gebauer A.M."/>
            <person name="Hofrichter M."/>
            <person name="Liers C."/>
            <person name="Kellner H."/>
        </authorList>
    </citation>
    <scope>NUCLEOTIDE SEQUENCE [LARGE SCALE GENOMIC DNA]</scope>
    <source>
        <strain evidence="4 5">DSM 105466</strain>
    </source>
</reference>
<dbReference type="InterPro" id="IPR019734">
    <property type="entry name" value="TPR_rpt"/>
</dbReference>
<evidence type="ECO:0000259" key="2">
    <source>
        <dbReference type="Pfam" id="PF00931"/>
    </source>
</evidence>
<feature type="non-terminal residue" evidence="4">
    <location>
        <position position="926"/>
    </location>
</feature>